<feature type="transmembrane region" description="Helical" evidence="1">
    <location>
        <begin position="6"/>
        <end position="24"/>
    </location>
</feature>
<accession>A0A9D2IT14</accession>
<name>A0A9D2IT14_9FIRM</name>
<dbReference type="EMBL" id="DXBU01000016">
    <property type="protein sequence ID" value="HIZ21362.1"/>
    <property type="molecule type" value="Genomic_DNA"/>
</dbReference>
<evidence type="ECO:0000256" key="1">
    <source>
        <dbReference type="SAM" id="Phobius"/>
    </source>
</evidence>
<gene>
    <name evidence="2" type="ORF">IAA21_01010</name>
</gene>
<dbReference type="Proteomes" id="UP000824041">
    <property type="component" value="Unassembled WGS sequence"/>
</dbReference>
<feature type="transmembrane region" description="Helical" evidence="1">
    <location>
        <begin position="143"/>
        <end position="164"/>
    </location>
</feature>
<keyword evidence="1" id="KW-1133">Transmembrane helix</keyword>
<proteinExistence type="predicted"/>
<comment type="caution">
    <text evidence="2">The sequence shown here is derived from an EMBL/GenBank/DDBJ whole genome shotgun (WGS) entry which is preliminary data.</text>
</comment>
<dbReference type="AlphaFoldDB" id="A0A9D2IT14"/>
<evidence type="ECO:0000313" key="2">
    <source>
        <dbReference type="EMBL" id="HIZ21362.1"/>
    </source>
</evidence>
<protein>
    <submittedName>
        <fullName evidence="2">Nucleoside recognition protein</fullName>
    </submittedName>
</protein>
<keyword evidence="1" id="KW-0472">Membrane</keyword>
<reference evidence="2" key="2">
    <citation type="submission" date="2021-04" db="EMBL/GenBank/DDBJ databases">
        <authorList>
            <person name="Gilroy R."/>
        </authorList>
    </citation>
    <scope>NUCLEOTIDE SEQUENCE</scope>
    <source>
        <strain evidence="2">14324</strain>
    </source>
</reference>
<feature type="transmembrane region" description="Helical" evidence="1">
    <location>
        <begin position="36"/>
        <end position="57"/>
    </location>
</feature>
<feature type="transmembrane region" description="Helical" evidence="1">
    <location>
        <begin position="176"/>
        <end position="197"/>
    </location>
</feature>
<reference evidence="2" key="1">
    <citation type="journal article" date="2021" name="PeerJ">
        <title>Extensive microbial diversity within the chicken gut microbiome revealed by metagenomics and culture.</title>
        <authorList>
            <person name="Gilroy R."/>
            <person name="Ravi A."/>
            <person name="Getino M."/>
            <person name="Pursley I."/>
            <person name="Horton D.L."/>
            <person name="Alikhan N.F."/>
            <person name="Baker D."/>
            <person name="Gharbi K."/>
            <person name="Hall N."/>
            <person name="Watson M."/>
            <person name="Adriaenssens E.M."/>
            <person name="Foster-Nyarko E."/>
            <person name="Jarju S."/>
            <person name="Secka A."/>
            <person name="Antonio M."/>
            <person name="Oren A."/>
            <person name="Chaudhuri R.R."/>
            <person name="La Ragione R."/>
            <person name="Hildebrand F."/>
            <person name="Pallen M.J."/>
        </authorList>
    </citation>
    <scope>NUCLEOTIDE SEQUENCE</scope>
    <source>
        <strain evidence="2">14324</strain>
    </source>
</reference>
<sequence>MAYLWGGMIVIGILYGALTGNLQAVTEAVIASGKEAVTLCISMAGITAMWTGIMKIAETTGLTGQLSRGLRPVIKVLFPGLPKESKALPYISVNFLSNFLGLSWASTSSGLLAFRELDRINREQCRKYGENKKRGIHIASREMCTFLIINVSSLQLIPVSILAYRAQYGSAQPAAVVGPAILATSISTLTAVLFCIAMNRKKGEP</sequence>
<organism evidence="2 3">
    <name type="scientific">Candidatus Blautia faecigallinarum</name>
    <dbReference type="NCBI Taxonomy" id="2838488"/>
    <lineage>
        <taxon>Bacteria</taxon>
        <taxon>Bacillati</taxon>
        <taxon>Bacillota</taxon>
        <taxon>Clostridia</taxon>
        <taxon>Lachnospirales</taxon>
        <taxon>Lachnospiraceae</taxon>
        <taxon>Blautia</taxon>
    </lineage>
</organism>
<keyword evidence="1" id="KW-0812">Transmembrane</keyword>
<evidence type="ECO:0000313" key="3">
    <source>
        <dbReference type="Proteomes" id="UP000824041"/>
    </source>
</evidence>